<reference evidence="1 2" key="1">
    <citation type="submission" date="2016-10" db="EMBL/GenBank/DDBJ databases">
        <title>Evaluation of Human, Animal and Environmental Mycobacterium chelonae Isolates by Core Genome Phylogenomic Analysis, Targeted Gene Comparison, and Anti-microbial Susceptibility Patterns: A Tale of Mistaken Identities.</title>
        <authorList>
            <person name="Fogelson S.B."/>
            <person name="Camus A.C."/>
            <person name="Lorenz W."/>
            <person name="Vasireddy R."/>
            <person name="Vasireddy S."/>
            <person name="Smith T."/>
            <person name="Brown-Elliott B.A."/>
            <person name="Wallace R.J.Jr."/>
            <person name="Hasan N.A."/>
            <person name="Reischl U."/>
            <person name="Sanchez S."/>
        </authorList>
    </citation>
    <scope>NUCLEOTIDE SEQUENCE [LARGE SCALE GENOMIC DNA]</scope>
    <source>
        <strain evidence="1 2">8528</strain>
    </source>
</reference>
<protein>
    <submittedName>
        <fullName evidence="1">Uncharacterized protein</fullName>
    </submittedName>
</protein>
<sequence>MSEHLLVVLLALLVTASAGLLLSAAVLGWRQDRLRHQQAVERHRRLVAIRRTQRKAERHIDHLTVAALESLVAATQTGDRQ</sequence>
<keyword evidence="2" id="KW-1185">Reference proteome</keyword>
<dbReference type="RefSeq" id="WP_070909741.1">
    <property type="nucleotide sequence ID" value="NZ_MLIC01000001.1"/>
</dbReference>
<organism evidence="1 2">
    <name type="scientific">Mycobacteroides saopaulense</name>
    <dbReference type="NCBI Taxonomy" id="1578165"/>
    <lineage>
        <taxon>Bacteria</taxon>
        <taxon>Bacillati</taxon>
        <taxon>Actinomycetota</taxon>
        <taxon>Actinomycetes</taxon>
        <taxon>Mycobacteriales</taxon>
        <taxon>Mycobacteriaceae</taxon>
        <taxon>Mycobacteroides</taxon>
    </lineage>
</organism>
<accession>A0ABX3C5V5</accession>
<comment type="caution">
    <text evidence="1">The sequence shown here is derived from an EMBL/GenBank/DDBJ whole genome shotgun (WGS) entry which is preliminary data.</text>
</comment>
<proteinExistence type="predicted"/>
<dbReference type="Proteomes" id="UP000179621">
    <property type="component" value="Unassembled WGS sequence"/>
</dbReference>
<evidence type="ECO:0000313" key="2">
    <source>
        <dbReference type="Proteomes" id="UP000179621"/>
    </source>
</evidence>
<dbReference type="EMBL" id="MLIH01000002">
    <property type="protein sequence ID" value="OHU13875.1"/>
    <property type="molecule type" value="Genomic_DNA"/>
</dbReference>
<name>A0ABX3C5V5_9MYCO</name>
<evidence type="ECO:0000313" key="1">
    <source>
        <dbReference type="EMBL" id="OHU13875.1"/>
    </source>
</evidence>
<gene>
    <name evidence="1" type="ORF">BKG73_04180</name>
</gene>